<keyword evidence="5 10" id="KW-0552">Olfaction</keyword>
<evidence type="ECO:0000256" key="7">
    <source>
        <dbReference type="ARBA" id="ARBA00023136"/>
    </source>
</evidence>
<comment type="similarity">
    <text evidence="10">Belongs to the insect chemoreceptor superfamily. Heteromeric odorant receptor channel (TC 1.A.69) family.</text>
</comment>
<dbReference type="InterPro" id="IPR004117">
    <property type="entry name" value="7tm6_olfct_rcpt"/>
</dbReference>
<evidence type="ECO:0000313" key="11">
    <source>
        <dbReference type="EMBL" id="EEZ99311.1"/>
    </source>
</evidence>
<dbReference type="OMA" id="MEIEAEY"/>
<dbReference type="GO" id="GO:0005549">
    <property type="term" value="F:odorant binding"/>
    <property type="evidence" value="ECO:0007669"/>
    <property type="project" value="InterPro"/>
</dbReference>
<keyword evidence="6 10" id="KW-1133">Transmembrane helix</keyword>
<dbReference type="PhylomeDB" id="D6WBW3"/>
<organism evidence="11 12">
    <name type="scientific">Tribolium castaneum</name>
    <name type="common">Red flour beetle</name>
    <dbReference type="NCBI Taxonomy" id="7070"/>
    <lineage>
        <taxon>Eukaryota</taxon>
        <taxon>Metazoa</taxon>
        <taxon>Ecdysozoa</taxon>
        <taxon>Arthropoda</taxon>
        <taxon>Hexapoda</taxon>
        <taxon>Insecta</taxon>
        <taxon>Pterygota</taxon>
        <taxon>Neoptera</taxon>
        <taxon>Endopterygota</taxon>
        <taxon>Coleoptera</taxon>
        <taxon>Polyphaga</taxon>
        <taxon>Cucujiformia</taxon>
        <taxon>Tenebrionidae</taxon>
        <taxon>Tenebrionidae incertae sedis</taxon>
        <taxon>Tribolium</taxon>
    </lineage>
</organism>
<name>D6WBW3_TRICA</name>
<dbReference type="GO" id="GO:0050911">
    <property type="term" value="P:detection of chemical stimulus involved in sensory perception of smell"/>
    <property type="evidence" value="ECO:0000318"/>
    <property type="project" value="GO_Central"/>
</dbReference>
<evidence type="ECO:0000256" key="3">
    <source>
        <dbReference type="ARBA" id="ARBA00022606"/>
    </source>
</evidence>
<evidence type="ECO:0000256" key="5">
    <source>
        <dbReference type="ARBA" id="ARBA00022725"/>
    </source>
</evidence>
<dbReference type="PANTHER" id="PTHR21137">
    <property type="entry name" value="ODORANT RECEPTOR"/>
    <property type="match status" value="1"/>
</dbReference>
<dbReference type="PANTHER" id="PTHR21137:SF35">
    <property type="entry name" value="ODORANT RECEPTOR 19A-RELATED"/>
    <property type="match status" value="1"/>
</dbReference>
<accession>D6WBW3</accession>
<keyword evidence="7 10" id="KW-0472">Membrane</keyword>
<evidence type="ECO:0000256" key="6">
    <source>
        <dbReference type="ARBA" id="ARBA00022989"/>
    </source>
</evidence>
<evidence type="ECO:0000256" key="10">
    <source>
        <dbReference type="RuleBase" id="RU351113"/>
    </source>
</evidence>
<dbReference type="HOGENOM" id="CLU_033399_6_0_1"/>
<evidence type="ECO:0000256" key="9">
    <source>
        <dbReference type="ARBA" id="ARBA00023224"/>
    </source>
</evidence>
<dbReference type="EMBL" id="KQ971315">
    <property type="protein sequence ID" value="EEZ99311.1"/>
    <property type="molecule type" value="Genomic_DNA"/>
</dbReference>
<keyword evidence="2" id="KW-1003">Cell membrane</keyword>
<sequence>MPSIIDISFKFNLKVLRISGLYLPEKFKSLYQIYSYLAYFLLVIPVPILECTNLLVQEKITFRQIADSAFLIAELGCFIPKNWPFVRHADRLKRCIHYFSAPIFKTKRKEHEEILQDCIKVCHRSTAFYFASVTVGFFSWAIRPISWKNHIFPTDIWLPFDPHTASKVQVAGVYFYLVLGKGFSSKVLKFWFNFSCGIKILKNNLQFLGEYVDEELATQMHSLSPSEKTQLTYQKIRQCVIHHKHILAFVKEYEECFSQVAFSQFIGSVVIFCVSCLQLTIVDVVSLDFLAMMMYLIATLSEVYLYCHFGTVLYHESNTISEAIYLSKWYEFDIKSKKALSILMERLKRPMIIKCGKILDMSFITFTMILRRSYSLLAVMENYNIELN</sequence>
<evidence type="ECO:0000256" key="1">
    <source>
        <dbReference type="ARBA" id="ARBA00004651"/>
    </source>
</evidence>
<dbReference type="GO" id="GO:0005886">
    <property type="term" value="C:plasma membrane"/>
    <property type="evidence" value="ECO:0000318"/>
    <property type="project" value="GO_Central"/>
</dbReference>
<keyword evidence="9 10" id="KW-0807">Transducer</keyword>
<comment type="caution">
    <text evidence="10">Lacks conserved residue(s) required for the propagation of feature annotation.</text>
</comment>
<reference evidence="11 12" key="2">
    <citation type="journal article" date="2010" name="Nucleic Acids Res.">
        <title>BeetleBase in 2010: revisions to provide comprehensive genomic information for Tribolium castaneum.</title>
        <authorList>
            <person name="Kim H.S."/>
            <person name="Murphy T."/>
            <person name="Xia J."/>
            <person name="Caragea D."/>
            <person name="Park Y."/>
            <person name="Beeman R.W."/>
            <person name="Lorenzen M.D."/>
            <person name="Butcher S."/>
            <person name="Manak J.R."/>
            <person name="Brown S.J."/>
        </authorList>
    </citation>
    <scope>GENOME REANNOTATION</scope>
    <source>
        <strain evidence="11 12">Georgia GA2</strain>
    </source>
</reference>
<keyword evidence="4 10" id="KW-0812">Transmembrane</keyword>
<dbReference type="GO" id="GO:0007165">
    <property type="term" value="P:signal transduction"/>
    <property type="evidence" value="ECO:0007669"/>
    <property type="project" value="UniProtKB-KW"/>
</dbReference>
<keyword evidence="8 10" id="KW-0675">Receptor</keyword>
<feature type="transmembrane region" description="Helical" evidence="10">
    <location>
        <begin position="33"/>
        <end position="56"/>
    </location>
</feature>
<dbReference type="Pfam" id="PF02949">
    <property type="entry name" value="7tm_6"/>
    <property type="match status" value="1"/>
</dbReference>
<evidence type="ECO:0000256" key="4">
    <source>
        <dbReference type="ARBA" id="ARBA00022692"/>
    </source>
</evidence>
<dbReference type="AlphaFoldDB" id="D6WBW3"/>
<keyword evidence="3 10" id="KW-0716">Sensory transduction</keyword>
<dbReference type="Proteomes" id="UP000007266">
    <property type="component" value="Linkage group 2"/>
</dbReference>
<evidence type="ECO:0000256" key="8">
    <source>
        <dbReference type="ARBA" id="ARBA00023170"/>
    </source>
</evidence>
<gene>
    <name evidence="11" type="primary">Or69</name>
    <name evidence="11" type="synonym">GLEAN_01314</name>
    <name evidence="11" type="ORF">TcasGA2_TC001314</name>
</gene>
<comment type="subcellular location">
    <subcellularLocation>
        <location evidence="1 10">Cell membrane</location>
        <topology evidence="1 10">Multi-pass membrane protein</topology>
    </subcellularLocation>
</comment>
<protein>
    <recommendedName>
        <fullName evidence="10">Odorant receptor</fullName>
    </recommendedName>
</protein>
<reference evidence="11 12" key="1">
    <citation type="journal article" date="2008" name="Nature">
        <title>The genome of the model beetle and pest Tribolium castaneum.</title>
        <authorList>
            <consortium name="Tribolium Genome Sequencing Consortium"/>
            <person name="Richards S."/>
            <person name="Gibbs R.A."/>
            <person name="Weinstock G.M."/>
            <person name="Brown S.J."/>
            <person name="Denell R."/>
            <person name="Beeman R.W."/>
            <person name="Gibbs R."/>
            <person name="Beeman R.W."/>
            <person name="Brown S.J."/>
            <person name="Bucher G."/>
            <person name="Friedrich M."/>
            <person name="Grimmelikhuijzen C.J."/>
            <person name="Klingler M."/>
            <person name="Lorenzen M."/>
            <person name="Richards S."/>
            <person name="Roth S."/>
            <person name="Schroder R."/>
            <person name="Tautz D."/>
            <person name="Zdobnov E.M."/>
            <person name="Muzny D."/>
            <person name="Gibbs R.A."/>
            <person name="Weinstock G.M."/>
            <person name="Attaway T."/>
            <person name="Bell S."/>
            <person name="Buhay C.J."/>
            <person name="Chandrabose M.N."/>
            <person name="Chavez D."/>
            <person name="Clerk-Blankenburg K.P."/>
            <person name="Cree A."/>
            <person name="Dao M."/>
            <person name="Davis C."/>
            <person name="Chacko J."/>
            <person name="Dinh H."/>
            <person name="Dugan-Rocha S."/>
            <person name="Fowler G."/>
            <person name="Garner T.T."/>
            <person name="Garnes J."/>
            <person name="Gnirke A."/>
            <person name="Hawes A."/>
            <person name="Hernandez J."/>
            <person name="Hines S."/>
            <person name="Holder M."/>
            <person name="Hume J."/>
            <person name="Jhangiani S.N."/>
            <person name="Joshi V."/>
            <person name="Khan Z.M."/>
            <person name="Jackson L."/>
            <person name="Kovar C."/>
            <person name="Kowis A."/>
            <person name="Lee S."/>
            <person name="Lewis L.R."/>
            <person name="Margolis J."/>
            <person name="Morgan M."/>
            <person name="Nazareth L.V."/>
            <person name="Nguyen N."/>
            <person name="Okwuonu G."/>
            <person name="Parker D."/>
            <person name="Richards S."/>
            <person name="Ruiz S.J."/>
            <person name="Santibanez J."/>
            <person name="Savard J."/>
            <person name="Scherer S.E."/>
            <person name="Schneider B."/>
            <person name="Sodergren E."/>
            <person name="Tautz D."/>
            <person name="Vattahil S."/>
            <person name="Villasana D."/>
            <person name="White C.S."/>
            <person name="Wright R."/>
            <person name="Park Y."/>
            <person name="Beeman R.W."/>
            <person name="Lord J."/>
            <person name="Oppert B."/>
            <person name="Lorenzen M."/>
            <person name="Brown S."/>
            <person name="Wang L."/>
            <person name="Savard J."/>
            <person name="Tautz D."/>
            <person name="Richards S."/>
            <person name="Weinstock G."/>
            <person name="Gibbs R.A."/>
            <person name="Liu Y."/>
            <person name="Worley K."/>
            <person name="Weinstock G."/>
            <person name="Elsik C.G."/>
            <person name="Reese J.T."/>
            <person name="Elhaik E."/>
            <person name="Landan G."/>
            <person name="Graur D."/>
            <person name="Arensburger P."/>
            <person name="Atkinson P."/>
            <person name="Beeman R.W."/>
            <person name="Beidler J."/>
            <person name="Brown S.J."/>
            <person name="Demuth J.P."/>
            <person name="Drury D.W."/>
            <person name="Du Y.Z."/>
            <person name="Fujiwara H."/>
            <person name="Lorenzen M."/>
            <person name="Maselli V."/>
            <person name="Osanai M."/>
            <person name="Park Y."/>
            <person name="Robertson H.M."/>
            <person name="Tu Z."/>
            <person name="Wang J.J."/>
            <person name="Wang S."/>
            <person name="Richards S."/>
            <person name="Song H."/>
            <person name="Zhang L."/>
            <person name="Sodergren E."/>
            <person name="Werner D."/>
            <person name="Stanke M."/>
            <person name="Morgenstern B."/>
            <person name="Solovyev V."/>
            <person name="Kosarev P."/>
            <person name="Brown G."/>
            <person name="Chen H.C."/>
            <person name="Ermolaeva O."/>
            <person name="Hlavina W."/>
            <person name="Kapustin Y."/>
            <person name="Kiryutin B."/>
            <person name="Kitts P."/>
            <person name="Maglott D."/>
            <person name="Pruitt K."/>
            <person name="Sapojnikov V."/>
            <person name="Souvorov A."/>
            <person name="Mackey A.J."/>
            <person name="Waterhouse R.M."/>
            <person name="Wyder S."/>
            <person name="Zdobnov E.M."/>
            <person name="Zdobnov E.M."/>
            <person name="Wyder S."/>
            <person name="Kriventseva E.V."/>
            <person name="Kadowaki T."/>
            <person name="Bork P."/>
            <person name="Aranda M."/>
            <person name="Bao R."/>
            <person name="Beermann A."/>
            <person name="Berns N."/>
            <person name="Bolognesi R."/>
            <person name="Bonneton F."/>
            <person name="Bopp D."/>
            <person name="Brown S.J."/>
            <person name="Bucher G."/>
            <person name="Butts T."/>
            <person name="Chaumot A."/>
            <person name="Denell R.E."/>
            <person name="Ferrier D.E."/>
            <person name="Friedrich M."/>
            <person name="Gordon C.M."/>
            <person name="Jindra M."/>
            <person name="Klingler M."/>
            <person name="Lan Q."/>
            <person name="Lattorff H.M."/>
            <person name="Laudet V."/>
            <person name="von Levetsow C."/>
            <person name="Liu Z."/>
            <person name="Lutz R."/>
            <person name="Lynch J.A."/>
            <person name="da Fonseca R.N."/>
            <person name="Posnien N."/>
            <person name="Reuter R."/>
            <person name="Roth S."/>
            <person name="Savard J."/>
            <person name="Schinko J.B."/>
            <person name="Schmitt C."/>
            <person name="Schoppmeier M."/>
            <person name="Schroder R."/>
            <person name="Shippy T.D."/>
            <person name="Simonnet F."/>
            <person name="Marques-Souza H."/>
            <person name="Tautz D."/>
            <person name="Tomoyasu Y."/>
            <person name="Trauner J."/>
            <person name="Van der Zee M."/>
            <person name="Vervoort M."/>
            <person name="Wittkopp N."/>
            <person name="Wimmer E.A."/>
            <person name="Yang X."/>
            <person name="Jones A.K."/>
            <person name="Sattelle D.B."/>
            <person name="Ebert P.R."/>
            <person name="Nelson D."/>
            <person name="Scott J.G."/>
            <person name="Beeman R.W."/>
            <person name="Muthukrishnan S."/>
            <person name="Kramer K.J."/>
            <person name="Arakane Y."/>
            <person name="Beeman R.W."/>
            <person name="Zhu Q."/>
            <person name="Hogenkamp D."/>
            <person name="Dixit R."/>
            <person name="Oppert B."/>
            <person name="Jiang H."/>
            <person name="Zou Z."/>
            <person name="Marshall J."/>
            <person name="Elpidina E."/>
            <person name="Vinokurov K."/>
            <person name="Oppert C."/>
            <person name="Zou Z."/>
            <person name="Evans J."/>
            <person name="Lu Z."/>
            <person name="Zhao P."/>
            <person name="Sumathipala N."/>
            <person name="Altincicek B."/>
            <person name="Vilcinskas A."/>
            <person name="Williams M."/>
            <person name="Hultmark D."/>
            <person name="Hetru C."/>
            <person name="Jiang H."/>
            <person name="Grimmelikhuijzen C.J."/>
            <person name="Hauser F."/>
            <person name="Cazzamali G."/>
            <person name="Williamson M."/>
            <person name="Park Y."/>
            <person name="Li B."/>
            <person name="Tanaka Y."/>
            <person name="Predel R."/>
            <person name="Neupert S."/>
            <person name="Schachtner J."/>
            <person name="Verleyen P."/>
            <person name="Raible F."/>
            <person name="Bork P."/>
            <person name="Friedrich M."/>
            <person name="Walden K.K."/>
            <person name="Robertson H.M."/>
            <person name="Angeli S."/>
            <person name="Foret S."/>
            <person name="Bucher G."/>
            <person name="Schuetz S."/>
            <person name="Maleszka R."/>
            <person name="Wimmer E.A."/>
            <person name="Beeman R.W."/>
            <person name="Lorenzen M."/>
            <person name="Tomoyasu Y."/>
            <person name="Miller S.C."/>
            <person name="Grossmann D."/>
            <person name="Bucher G."/>
        </authorList>
    </citation>
    <scope>NUCLEOTIDE SEQUENCE [LARGE SCALE GENOMIC DNA]</scope>
    <source>
        <strain evidence="11 12">Georgia GA2</strain>
    </source>
</reference>
<keyword evidence="12" id="KW-1185">Reference proteome</keyword>
<proteinExistence type="inferred from homology"/>
<evidence type="ECO:0000313" key="12">
    <source>
        <dbReference type="Proteomes" id="UP000007266"/>
    </source>
</evidence>
<feature type="transmembrane region" description="Helical" evidence="10">
    <location>
        <begin position="287"/>
        <end position="307"/>
    </location>
</feature>
<feature type="transmembrane region" description="Helical" evidence="10">
    <location>
        <begin position="260"/>
        <end position="281"/>
    </location>
</feature>
<evidence type="ECO:0000256" key="2">
    <source>
        <dbReference type="ARBA" id="ARBA00022475"/>
    </source>
</evidence>
<dbReference type="GO" id="GO:0004984">
    <property type="term" value="F:olfactory receptor activity"/>
    <property type="evidence" value="ECO:0000318"/>
    <property type="project" value="GO_Central"/>
</dbReference>